<comment type="caution">
    <text evidence="3">The sequence shown here is derived from an EMBL/GenBank/DDBJ whole genome shotgun (WGS) entry which is preliminary data.</text>
</comment>
<dbReference type="AlphaFoldDB" id="A0A939DB66"/>
<dbReference type="EMBL" id="JAFJZZ010000010">
    <property type="protein sequence ID" value="MBN7774531.1"/>
    <property type="molecule type" value="Genomic_DNA"/>
</dbReference>
<evidence type="ECO:0000259" key="2">
    <source>
        <dbReference type="PROSITE" id="PS51272"/>
    </source>
</evidence>
<name>A0A939DB66_CLOAM</name>
<feature type="domain" description="SLH" evidence="2">
    <location>
        <begin position="95"/>
        <end position="158"/>
    </location>
</feature>
<evidence type="ECO:0000313" key="4">
    <source>
        <dbReference type="Proteomes" id="UP000664545"/>
    </source>
</evidence>
<reference evidence="3" key="1">
    <citation type="submission" date="2021-02" db="EMBL/GenBank/DDBJ databases">
        <title>Abyssanaerobacter marinus gen.nov., sp., nov, anaerobic bacterium isolated from the Onnuri vent field of Indian Ocean and suggestion of Mogibacteriaceae fam. nov., and proposal of reclassification of ambiguous this family's genus member.</title>
        <authorList>
            <person name="Kim Y.J."/>
            <person name="Yang J.-A."/>
        </authorList>
    </citation>
    <scope>NUCLEOTIDE SEQUENCE</scope>
    <source>
        <strain evidence="3">DSM 2634</strain>
    </source>
</reference>
<dbReference type="PROSITE" id="PS51272">
    <property type="entry name" value="SLH"/>
    <property type="match status" value="1"/>
</dbReference>
<dbReference type="RefSeq" id="WP_206583368.1">
    <property type="nucleotide sequence ID" value="NZ_JAFJZZ010000010.1"/>
</dbReference>
<evidence type="ECO:0000256" key="1">
    <source>
        <dbReference type="ARBA" id="ARBA00022737"/>
    </source>
</evidence>
<dbReference type="InterPro" id="IPR001119">
    <property type="entry name" value="SLH_dom"/>
</dbReference>
<accession>A0A939DB66</accession>
<sequence length="622" mass="65993">MNSFIPPRKARPGRRILSVLLVIAMLATSNILSVSDVSAATEESSSAAMMLEAIGVISADSTGSYDLNTTLTRAQYAKMLVMVSKYKDQVASSAYSSPFKDVNTSNWATPYIKLAAQNNMLSGYSDGTFRPNNPITLEQGVNSALILLGYTQSDFKGSFPYIQMNMFSSLGLSSGINGGIGTLMTKGMAVQLLYNTLKADVKDATTTYAQSLGYTLNSNGEVDYATVVNDNMNGPYTVTSSNWYDTFGISASASVYKNGSKVSVSNVKTYDIIYYNDAKTTVWAYDDKITGVYDSASPSQDAVTSVTVSGTTYTLGSTSAFTALSSSGNLRIGDAIVLLLGKNGEVADAISISNFKNDTYLYVTESDTTSITGVTPSGSTVSYKVDKNTIYDPGDMIKISFTTNGDMNISSISSAVVSGKASAANGTIGNYSVSPTAKIIDTYEGSYTVTSMSRLSGLTIASGKALYAAIEDGTITNLILNDVTGDAKQYGVVTSATSNSSGSNTYVYDINGTSKTLTLSNTNLNISRGPSMMYGDGGSIDTIKNLTKISYKILGFTGMSLSAADTDYIVSANVKVYKRNDSVYTYKSLSDAVTAYQSGEKVEYYIDKSSSSGGQVRVIIYE</sequence>
<dbReference type="Proteomes" id="UP000664545">
    <property type="component" value="Unassembled WGS sequence"/>
</dbReference>
<evidence type="ECO:0000313" key="3">
    <source>
        <dbReference type="EMBL" id="MBN7774531.1"/>
    </source>
</evidence>
<dbReference type="Pfam" id="PF00395">
    <property type="entry name" value="SLH"/>
    <property type="match status" value="1"/>
</dbReference>
<gene>
    <name evidence="3" type="ORF">JYB65_14280</name>
</gene>
<keyword evidence="1" id="KW-0677">Repeat</keyword>
<protein>
    <submittedName>
        <fullName evidence="3">S-layer homology domain-containing protein</fullName>
    </submittedName>
</protein>
<keyword evidence="4" id="KW-1185">Reference proteome</keyword>
<proteinExistence type="predicted"/>
<organism evidence="3 4">
    <name type="scientific">Clostridium aminobutyricum</name>
    <dbReference type="NCBI Taxonomy" id="33953"/>
    <lineage>
        <taxon>Bacteria</taxon>
        <taxon>Bacillati</taxon>
        <taxon>Bacillota</taxon>
        <taxon>Clostridia</taxon>
        <taxon>Eubacteriales</taxon>
        <taxon>Clostridiaceae</taxon>
        <taxon>Clostridium</taxon>
    </lineage>
</organism>